<evidence type="ECO:0000256" key="3">
    <source>
        <dbReference type="SAM" id="MobiDB-lite"/>
    </source>
</evidence>
<dbReference type="Pfam" id="PF14246">
    <property type="entry name" value="TetR_C_7"/>
    <property type="match status" value="1"/>
</dbReference>
<keyword evidence="1 2" id="KW-0238">DNA-binding</keyword>
<evidence type="ECO:0000256" key="2">
    <source>
        <dbReference type="PROSITE-ProRule" id="PRU00335"/>
    </source>
</evidence>
<accession>A0ABS3LMT1</accession>
<sequence length="243" mass="26573">MSCPDFPSDPASGPTGAATPAPELSGSGANAPSCVGESEAKRQQILNGANLVFAEHGYEGASMSAIARKAGVSKGTLYNYFTNKADLFTAYVEHRCREKLPPILASIQRGRTPRETLTLMAGGIIQLITQPESLVLYRIIVSEAPHFPQLAISFWQHGPNPALATLARWLAEQTERGTMRTDDPYLAAEQFFSLCQTRIAHRKRFNMPLENEEEDKRKVIQSAVDVFLAAYALQPDAQNNSPP</sequence>
<dbReference type="PROSITE" id="PS01081">
    <property type="entry name" value="HTH_TETR_1"/>
    <property type="match status" value="1"/>
</dbReference>
<dbReference type="InterPro" id="IPR001647">
    <property type="entry name" value="HTH_TetR"/>
</dbReference>
<dbReference type="PROSITE" id="PS50977">
    <property type="entry name" value="HTH_TETR_2"/>
    <property type="match status" value="1"/>
</dbReference>
<evidence type="ECO:0000259" key="4">
    <source>
        <dbReference type="PROSITE" id="PS50977"/>
    </source>
</evidence>
<dbReference type="EMBL" id="JAFVMG010000009">
    <property type="protein sequence ID" value="MBO1328661.1"/>
    <property type="molecule type" value="Genomic_DNA"/>
</dbReference>
<dbReference type="InterPro" id="IPR023772">
    <property type="entry name" value="DNA-bd_HTH_TetR-type_CS"/>
</dbReference>
<dbReference type="InterPro" id="IPR050109">
    <property type="entry name" value="HTH-type_TetR-like_transc_reg"/>
</dbReference>
<feature type="domain" description="HTH tetR-type" evidence="4">
    <location>
        <begin position="39"/>
        <end position="99"/>
    </location>
</feature>
<protein>
    <submittedName>
        <fullName evidence="5">TetR/AcrR family transcriptional regulator</fullName>
    </submittedName>
</protein>
<feature type="DNA-binding region" description="H-T-H motif" evidence="2">
    <location>
        <begin position="62"/>
        <end position="81"/>
    </location>
</feature>
<dbReference type="SUPFAM" id="SSF48498">
    <property type="entry name" value="Tetracyclin repressor-like, C-terminal domain"/>
    <property type="match status" value="1"/>
</dbReference>
<reference evidence="5 6" key="1">
    <citation type="submission" date="2021-03" db="EMBL/GenBank/DDBJ databases">
        <title>The complete genome sequence of Acetobacter suratthaniensis TBRC 1719.</title>
        <authorList>
            <person name="Charoenyingcharoen P."/>
            <person name="Yukphan P."/>
        </authorList>
    </citation>
    <scope>NUCLEOTIDE SEQUENCE [LARGE SCALE GENOMIC DNA]</scope>
    <source>
        <strain evidence="5 6">TBRC 1719</strain>
    </source>
</reference>
<evidence type="ECO:0000313" key="5">
    <source>
        <dbReference type="EMBL" id="MBO1328661.1"/>
    </source>
</evidence>
<feature type="region of interest" description="Disordered" evidence="3">
    <location>
        <begin position="1"/>
        <end position="34"/>
    </location>
</feature>
<comment type="caution">
    <text evidence="5">The sequence shown here is derived from an EMBL/GenBank/DDBJ whole genome shotgun (WGS) entry which is preliminary data.</text>
</comment>
<evidence type="ECO:0000256" key="1">
    <source>
        <dbReference type="ARBA" id="ARBA00023125"/>
    </source>
</evidence>
<dbReference type="RefSeq" id="WP_207854549.1">
    <property type="nucleotide sequence ID" value="NZ_JAFVMG010000009.1"/>
</dbReference>
<dbReference type="Pfam" id="PF00440">
    <property type="entry name" value="TetR_N"/>
    <property type="match status" value="1"/>
</dbReference>
<keyword evidence="6" id="KW-1185">Reference proteome</keyword>
<name>A0ABS3LMT1_9PROT</name>
<gene>
    <name evidence="5" type="ORF">J2D75_09245</name>
</gene>
<evidence type="ECO:0000313" key="6">
    <source>
        <dbReference type="Proteomes" id="UP000664399"/>
    </source>
</evidence>
<dbReference type="Proteomes" id="UP000664399">
    <property type="component" value="Unassembled WGS sequence"/>
</dbReference>
<dbReference type="PANTHER" id="PTHR30055:SF146">
    <property type="entry name" value="HTH-TYPE TRANSCRIPTIONAL DUAL REGULATOR CECR"/>
    <property type="match status" value="1"/>
</dbReference>
<dbReference type="PRINTS" id="PR00455">
    <property type="entry name" value="HTHTETR"/>
</dbReference>
<proteinExistence type="predicted"/>
<dbReference type="InterPro" id="IPR039536">
    <property type="entry name" value="TetR_C_Proteobacteria"/>
</dbReference>
<dbReference type="InterPro" id="IPR036271">
    <property type="entry name" value="Tet_transcr_reg_TetR-rel_C_sf"/>
</dbReference>
<feature type="compositionally biased region" description="Low complexity" evidence="3">
    <location>
        <begin position="10"/>
        <end position="22"/>
    </location>
</feature>
<organism evidence="5 6">
    <name type="scientific">Acetobacter suratthaniensis</name>
    <dbReference type="NCBI Taxonomy" id="1502841"/>
    <lineage>
        <taxon>Bacteria</taxon>
        <taxon>Pseudomonadati</taxon>
        <taxon>Pseudomonadota</taxon>
        <taxon>Alphaproteobacteria</taxon>
        <taxon>Acetobacterales</taxon>
        <taxon>Acetobacteraceae</taxon>
        <taxon>Acetobacter</taxon>
    </lineage>
</organism>
<dbReference type="InterPro" id="IPR009057">
    <property type="entry name" value="Homeodomain-like_sf"/>
</dbReference>
<dbReference type="SUPFAM" id="SSF46689">
    <property type="entry name" value="Homeodomain-like"/>
    <property type="match status" value="1"/>
</dbReference>
<dbReference type="Gene3D" id="1.10.357.10">
    <property type="entry name" value="Tetracycline Repressor, domain 2"/>
    <property type="match status" value="1"/>
</dbReference>
<dbReference type="PANTHER" id="PTHR30055">
    <property type="entry name" value="HTH-TYPE TRANSCRIPTIONAL REGULATOR RUTR"/>
    <property type="match status" value="1"/>
</dbReference>